<dbReference type="EMBL" id="JAJFAZ020000002">
    <property type="protein sequence ID" value="KAI5343815.1"/>
    <property type="molecule type" value="Genomic_DNA"/>
</dbReference>
<proteinExistence type="predicted"/>
<comment type="caution">
    <text evidence="1">The sequence shown here is derived from an EMBL/GenBank/DDBJ whole genome shotgun (WGS) entry which is preliminary data.</text>
</comment>
<name>A0AAD4WI17_PRUDU</name>
<protein>
    <recommendedName>
        <fullName evidence="3">Retrotransposon gag protein</fullName>
    </recommendedName>
</protein>
<organism evidence="1 2">
    <name type="scientific">Prunus dulcis</name>
    <name type="common">Almond</name>
    <name type="synonym">Amygdalus dulcis</name>
    <dbReference type="NCBI Taxonomy" id="3755"/>
    <lineage>
        <taxon>Eukaryota</taxon>
        <taxon>Viridiplantae</taxon>
        <taxon>Streptophyta</taxon>
        <taxon>Embryophyta</taxon>
        <taxon>Tracheophyta</taxon>
        <taxon>Spermatophyta</taxon>
        <taxon>Magnoliopsida</taxon>
        <taxon>eudicotyledons</taxon>
        <taxon>Gunneridae</taxon>
        <taxon>Pentapetalae</taxon>
        <taxon>rosids</taxon>
        <taxon>fabids</taxon>
        <taxon>Rosales</taxon>
        <taxon>Rosaceae</taxon>
        <taxon>Amygdaloideae</taxon>
        <taxon>Amygdaleae</taxon>
        <taxon>Prunus</taxon>
    </lineage>
</organism>
<dbReference type="AlphaFoldDB" id="A0AAD4WI17"/>
<keyword evidence="2" id="KW-1185">Reference proteome</keyword>
<reference evidence="1 2" key="1">
    <citation type="journal article" date="2022" name="G3 (Bethesda)">
        <title>Whole-genome sequence and methylome profiling of the almond [Prunus dulcis (Mill.) D.A. Webb] cultivar 'Nonpareil'.</title>
        <authorList>
            <person name="D'Amico-Willman K.M."/>
            <person name="Ouma W.Z."/>
            <person name="Meulia T."/>
            <person name="Sideli G.M."/>
            <person name="Gradziel T.M."/>
            <person name="Fresnedo-Ramirez J."/>
        </authorList>
    </citation>
    <scope>NUCLEOTIDE SEQUENCE [LARGE SCALE GENOMIC DNA]</scope>
    <source>
        <strain evidence="1">Clone GOH B32 T37-40</strain>
    </source>
</reference>
<dbReference type="Proteomes" id="UP001054821">
    <property type="component" value="Chromosome 2"/>
</dbReference>
<gene>
    <name evidence="1" type="ORF">L3X38_011691</name>
</gene>
<evidence type="ECO:0008006" key="3">
    <source>
        <dbReference type="Google" id="ProtNLM"/>
    </source>
</evidence>
<evidence type="ECO:0000313" key="1">
    <source>
        <dbReference type="EMBL" id="KAI5343815.1"/>
    </source>
</evidence>
<evidence type="ECO:0000313" key="2">
    <source>
        <dbReference type="Proteomes" id="UP001054821"/>
    </source>
</evidence>
<accession>A0AAD4WI17</accession>
<sequence>MLEDLLKQKVIELTECKRLEEMNQVNDPKFYKYHRIVSHLVEECFVLNELIMNLARQGRIELDVDKVSYTNVAAIVFGSFDPVLVPALSPRLKFRSTRGIY</sequence>